<sequence length="262" mass="30559">MIMSQLRSTNISTTVLVIIFIVYCVCWSSASPTTTKVISKKRLMARMALNQQTVELAESIKTALEKSETMLKQSPCNGHQKVETLVPESGNIRNPFWKMIMSDERAYLKSLEKRLKYSAEHLDNPFLHKTTEFAINDMELMMKFFPFLCDLINGDEDDDDNYFVGLSGLSDTIDELVEGAEIEANFLMHENRRSESDQIYDRSKFLRDRLQDLRQKKLTDNPQDIYNALKNLFIEIAKFEHFVLDLQKHFSVNYANIDYYNY</sequence>
<protein>
    <submittedName>
        <fullName evidence="1">Uncharacterized protein</fullName>
    </submittedName>
</protein>
<dbReference type="Proteomes" id="UP000887458">
    <property type="component" value="Unassembled WGS sequence"/>
</dbReference>
<accession>A0ABQ8IW37</accession>
<evidence type="ECO:0000313" key="2">
    <source>
        <dbReference type="Proteomes" id="UP000887458"/>
    </source>
</evidence>
<evidence type="ECO:0000313" key="1">
    <source>
        <dbReference type="EMBL" id="KAH9414504.1"/>
    </source>
</evidence>
<name>A0ABQ8IW37_DERPT</name>
<organism evidence="1 2">
    <name type="scientific">Dermatophagoides pteronyssinus</name>
    <name type="common">European house dust mite</name>
    <dbReference type="NCBI Taxonomy" id="6956"/>
    <lineage>
        <taxon>Eukaryota</taxon>
        <taxon>Metazoa</taxon>
        <taxon>Ecdysozoa</taxon>
        <taxon>Arthropoda</taxon>
        <taxon>Chelicerata</taxon>
        <taxon>Arachnida</taxon>
        <taxon>Acari</taxon>
        <taxon>Acariformes</taxon>
        <taxon>Sarcoptiformes</taxon>
        <taxon>Astigmata</taxon>
        <taxon>Psoroptidia</taxon>
        <taxon>Analgoidea</taxon>
        <taxon>Pyroglyphidae</taxon>
        <taxon>Dermatophagoidinae</taxon>
        <taxon>Dermatophagoides</taxon>
    </lineage>
</organism>
<proteinExistence type="predicted"/>
<comment type="caution">
    <text evidence="1">The sequence shown here is derived from an EMBL/GenBank/DDBJ whole genome shotgun (WGS) entry which is preliminary data.</text>
</comment>
<gene>
    <name evidence="1" type="ORF">DERP_008699</name>
</gene>
<keyword evidence="2" id="KW-1185">Reference proteome</keyword>
<dbReference type="EMBL" id="NJHN03000107">
    <property type="protein sequence ID" value="KAH9414504.1"/>
    <property type="molecule type" value="Genomic_DNA"/>
</dbReference>
<reference evidence="1 2" key="1">
    <citation type="journal article" date="2018" name="J. Allergy Clin. Immunol.">
        <title>High-quality assembly of Dermatophagoides pteronyssinus genome and transcriptome reveals a wide range of novel allergens.</title>
        <authorList>
            <person name="Liu X.Y."/>
            <person name="Yang K.Y."/>
            <person name="Wang M.Q."/>
            <person name="Kwok J.S."/>
            <person name="Zeng X."/>
            <person name="Yang Z."/>
            <person name="Xiao X.J."/>
            <person name="Lau C.P."/>
            <person name="Li Y."/>
            <person name="Huang Z.M."/>
            <person name="Ba J.G."/>
            <person name="Yim A.K."/>
            <person name="Ouyang C.Y."/>
            <person name="Ngai S.M."/>
            <person name="Chan T.F."/>
            <person name="Leung E.L."/>
            <person name="Liu L."/>
            <person name="Liu Z.G."/>
            <person name="Tsui S.K."/>
        </authorList>
    </citation>
    <scope>NUCLEOTIDE SEQUENCE [LARGE SCALE GENOMIC DNA]</scope>
    <source>
        <strain evidence="1">Derp</strain>
    </source>
</reference>
<reference evidence="1 2" key="2">
    <citation type="journal article" date="2022" name="Mol. Biol. Evol.">
        <title>Comparative Genomics Reveals Insights into the Divergent Evolution of Astigmatic Mites and Household Pest Adaptations.</title>
        <authorList>
            <person name="Xiong Q."/>
            <person name="Wan A.T."/>
            <person name="Liu X."/>
            <person name="Fung C.S."/>
            <person name="Xiao X."/>
            <person name="Malainual N."/>
            <person name="Hou J."/>
            <person name="Wang L."/>
            <person name="Wang M."/>
            <person name="Yang K.Y."/>
            <person name="Cui Y."/>
            <person name="Leung E.L."/>
            <person name="Nong W."/>
            <person name="Shin S.K."/>
            <person name="Au S.W."/>
            <person name="Jeong K.Y."/>
            <person name="Chew F.T."/>
            <person name="Hui J.H."/>
            <person name="Leung T.F."/>
            <person name="Tungtrongchitr A."/>
            <person name="Zhong N."/>
            <person name="Liu Z."/>
            <person name="Tsui S.K."/>
        </authorList>
    </citation>
    <scope>NUCLEOTIDE SEQUENCE [LARGE SCALE GENOMIC DNA]</scope>
    <source>
        <strain evidence="1">Derp</strain>
    </source>
</reference>